<keyword evidence="2" id="KW-0812">Transmembrane</keyword>
<evidence type="ECO:0000256" key="2">
    <source>
        <dbReference type="SAM" id="Phobius"/>
    </source>
</evidence>
<sequence length="170" mass="19687">MENIAQVSKNITLSFKTTAEEKTALQQIANERNISRSELIASLIYAYKYNYDFIGKTSPKEEELKLQLKDIEKENRKLNLAIENAEHRIEMEQKTNRKYIKEQLEMNKTIFDLQDELKIAHAEISRLNDVLNLNNENHSSDYNSELLYSSIGSLILSGLTLFLIPSIFKS</sequence>
<feature type="coiled-coil region" evidence="1">
    <location>
        <begin position="61"/>
        <end position="102"/>
    </location>
</feature>
<keyword evidence="4" id="KW-1185">Reference proteome</keyword>
<dbReference type="EMBL" id="BMIC01000021">
    <property type="protein sequence ID" value="GFZ95078.1"/>
    <property type="molecule type" value="Genomic_DNA"/>
</dbReference>
<dbReference type="Proteomes" id="UP000598120">
    <property type="component" value="Unassembled WGS sequence"/>
</dbReference>
<keyword evidence="1" id="KW-0175">Coiled coil</keyword>
<evidence type="ECO:0000256" key="1">
    <source>
        <dbReference type="SAM" id="Coils"/>
    </source>
</evidence>
<feature type="transmembrane region" description="Helical" evidence="2">
    <location>
        <begin position="146"/>
        <end position="168"/>
    </location>
</feature>
<dbReference type="AlphaFoldDB" id="A0A8J2TSW5"/>
<proteinExistence type="predicted"/>
<organism evidence="3 4">
    <name type="scientific">Aquaticitalea lipolytica</name>
    <dbReference type="NCBI Taxonomy" id="1247562"/>
    <lineage>
        <taxon>Bacteria</taxon>
        <taxon>Pseudomonadati</taxon>
        <taxon>Bacteroidota</taxon>
        <taxon>Flavobacteriia</taxon>
        <taxon>Flavobacteriales</taxon>
        <taxon>Flavobacteriaceae</taxon>
        <taxon>Aquaticitalea</taxon>
    </lineage>
</organism>
<protein>
    <recommendedName>
        <fullName evidence="5">Ribbon-helix-helix protein, copG family</fullName>
    </recommendedName>
</protein>
<keyword evidence="2" id="KW-0472">Membrane</keyword>
<gene>
    <name evidence="3" type="ORF">GCM10011531_28290</name>
</gene>
<evidence type="ECO:0000313" key="4">
    <source>
        <dbReference type="Proteomes" id="UP000598120"/>
    </source>
</evidence>
<evidence type="ECO:0008006" key="5">
    <source>
        <dbReference type="Google" id="ProtNLM"/>
    </source>
</evidence>
<reference evidence="3 4" key="1">
    <citation type="journal article" date="2014" name="Int. J. Syst. Evol. Microbiol.">
        <title>Complete genome sequence of Corynebacterium casei LMG S-19264T (=DSM 44701T), isolated from a smear-ripened cheese.</title>
        <authorList>
            <consortium name="US DOE Joint Genome Institute (JGI-PGF)"/>
            <person name="Walter F."/>
            <person name="Albersmeier A."/>
            <person name="Kalinowski J."/>
            <person name="Ruckert C."/>
        </authorList>
    </citation>
    <scope>NUCLEOTIDE SEQUENCE [LARGE SCALE GENOMIC DNA]</scope>
    <source>
        <strain evidence="3 4">CGMCC 1.15295</strain>
    </source>
</reference>
<keyword evidence="2" id="KW-1133">Transmembrane helix</keyword>
<evidence type="ECO:0000313" key="3">
    <source>
        <dbReference type="EMBL" id="GFZ95078.1"/>
    </source>
</evidence>
<name>A0A8J2TSW5_9FLAO</name>
<dbReference type="RefSeq" id="WP_188607071.1">
    <property type="nucleotide sequence ID" value="NZ_BMIC01000021.1"/>
</dbReference>
<comment type="caution">
    <text evidence="3">The sequence shown here is derived from an EMBL/GenBank/DDBJ whole genome shotgun (WGS) entry which is preliminary data.</text>
</comment>
<accession>A0A8J2TSW5</accession>